<protein>
    <submittedName>
        <fullName evidence="1">Uncharacterized protein</fullName>
    </submittedName>
</protein>
<proteinExistence type="predicted"/>
<gene>
    <name evidence="1" type="ORF">HDF14_005325</name>
</gene>
<sequence>MEKLESAYPDDDFKLVSPPDISGELFVKAVLEDMEHPQPKRPLQCVTVKMPLPSYLRMKRAAQKWNLTYTDVINFCTQRVVPILETPSGKVAEMLEQHRIEGENRKAIRSLRLKSYVPD</sequence>
<comment type="caution">
    <text evidence="1">The sequence shown here is derived from an EMBL/GenBank/DDBJ whole genome shotgun (WGS) entry which is preliminary data.</text>
</comment>
<evidence type="ECO:0000313" key="2">
    <source>
        <dbReference type="Proteomes" id="UP000535182"/>
    </source>
</evidence>
<dbReference type="Proteomes" id="UP000535182">
    <property type="component" value="Unassembled WGS sequence"/>
</dbReference>
<evidence type="ECO:0000313" key="1">
    <source>
        <dbReference type="EMBL" id="MBB5331676.1"/>
    </source>
</evidence>
<dbReference type="RefSeq" id="WP_183981493.1">
    <property type="nucleotide sequence ID" value="NZ_JACHEB010000017.1"/>
</dbReference>
<dbReference type="EMBL" id="JACHEB010000017">
    <property type="protein sequence ID" value="MBB5331676.1"/>
    <property type="molecule type" value="Genomic_DNA"/>
</dbReference>
<keyword evidence="2" id="KW-1185">Reference proteome</keyword>
<dbReference type="AlphaFoldDB" id="A0A9X0QJR5"/>
<organism evidence="1 2">
    <name type="scientific">Tunturiibacter gelidiferens</name>
    <dbReference type="NCBI Taxonomy" id="3069689"/>
    <lineage>
        <taxon>Bacteria</taxon>
        <taxon>Pseudomonadati</taxon>
        <taxon>Acidobacteriota</taxon>
        <taxon>Terriglobia</taxon>
        <taxon>Terriglobales</taxon>
        <taxon>Acidobacteriaceae</taxon>
        <taxon>Tunturiibacter</taxon>
    </lineage>
</organism>
<name>A0A9X0QJR5_9BACT</name>
<accession>A0A9X0QJR5</accession>
<reference evidence="1 2" key="1">
    <citation type="submission" date="2020-08" db="EMBL/GenBank/DDBJ databases">
        <title>Genomic Encyclopedia of Type Strains, Phase IV (KMG-V): Genome sequencing to study the core and pangenomes of soil and plant-associated prokaryotes.</title>
        <authorList>
            <person name="Whitman W."/>
        </authorList>
    </citation>
    <scope>NUCLEOTIDE SEQUENCE [LARGE SCALE GENOMIC DNA]</scope>
    <source>
        <strain evidence="1 2">X5P2</strain>
    </source>
</reference>